<dbReference type="PROSITE" id="PS50995">
    <property type="entry name" value="HTH_MARR_2"/>
    <property type="match status" value="1"/>
</dbReference>
<comment type="caution">
    <text evidence="6">The sequence shown here is derived from an EMBL/GenBank/DDBJ whole genome shotgun (WGS) entry which is preliminary data.</text>
</comment>
<dbReference type="AlphaFoldDB" id="A0A9J6QJU0"/>
<dbReference type="Proteomes" id="UP001065549">
    <property type="component" value="Unassembled WGS sequence"/>
</dbReference>
<dbReference type="RefSeq" id="WP_253020759.1">
    <property type="nucleotide sequence ID" value="NZ_JAJAGH010000010.1"/>
</dbReference>
<reference evidence="6" key="1">
    <citation type="submission" date="2022-09" db="EMBL/GenBank/DDBJ databases">
        <title>Culturomic study of gut microbiota in children with autism spectrum disorder.</title>
        <authorList>
            <person name="Efimov B.A."/>
            <person name="Chaplin A.V."/>
            <person name="Sokolova S.R."/>
            <person name="Pikina A.P."/>
            <person name="Korzhanova M."/>
            <person name="Belova V."/>
            <person name="Korostin D."/>
        </authorList>
    </citation>
    <scope>NUCLEOTIDE SEQUENCE</scope>
    <source>
        <strain evidence="6">ASD5510</strain>
    </source>
</reference>
<feature type="domain" description="HTH marR-type" evidence="5">
    <location>
        <begin position="1"/>
        <end position="135"/>
    </location>
</feature>
<dbReference type="GO" id="GO:0003677">
    <property type="term" value="F:DNA binding"/>
    <property type="evidence" value="ECO:0007669"/>
    <property type="project" value="UniProtKB-KW"/>
</dbReference>
<name>A0A9J6QJU0_9FIRM</name>
<organism evidence="6 7">
    <name type="scientific">Hominibacterium faecale</name>
    <dbReference type="NCBI Taxonomy" id="2839743"/>
    <lineage>
        <taxon>Bacteria</taxon>
        <taxon>Bacillati</taxon>
        <taxon>Bacillota</taxon>
        <taxon>Clostridia</taxon>
        <taxon>Peptostreptococcales</taxon>
        <taxon>Anaerovoracaceae</taxon>
        <taxon>Hominibacterium</taxon>
    </lineage>
</organism>
<dbReference type="InterPro" id="IPR000835">
    <property type="entry name" value="HTH_MarR-typ"/>
</dbReference>
<dbReference type="PANTHER" id="PTHR42756">
    <property type="entry name" value="TRANSCRIPTIONAL REGULATOR, MARR"/>
    <property type="match status" value="1"/>
</dbReference>
<dbReference type="EMBL" id="JAOSHN010000001">
    <property type="protein sequence ID" value="MCU7377393.1"/>
    <property type="molecule type" value="Genomic_DNA"/>
</dbReference>
<dbReference type="PROSITE" id="PS01117">
    <property type="entry name" value="HTH_MARR_1"/>
    <property type="match status" value="1"/>
</dbReference>
<dbReference type="SUPFAM" id="SSF46785">
    <property type="entry name" value="Winged helix' DNA-binding domain"/>
    <property type="match status" value="1"/>
</dbReference>
<dbReference type="PRINTS" id="PR00598">
    <property type="entry name" value="HTHMARR"/>
</dbReference>
<keyword evidence="2" id="KW-0238">DNA-binding</keyword>
<sequence>MEDHSYLTSFSIIHRFSILYHIKELKKFKISGHQMGYIMCVCKQPGISQEALSSYLRLNKGAVAKGVRPLIEEGYIRRVQSSRDRRAYELYPTEKAQDLHVEAERTMRSFDRILTQNMTDEEQQLFKSLVTVACNNVLEAAGEDRHELTQPGPPPGCGRASRGRPASEAGKRHR</sequence>
<dbReference type="PANTHER" id="PTHR42756:SF2">
    <property type="entry name" value="MARR FAMILY REGULATORY PROTEIN"/>
    <property type="match status" value="1"/>
</dbReference>
<evidence type="ECO:0000313" key="7">
    <source>
        <dbReference type="Proteomes" id="UP001065549"/>
    </source>
</evidence>
<dbReference type="Pfam" id="PF01047">
    <property type="entry name" value="MarR"/>
    <property type="match status" value="1"/>
</dbReference>
<evidence type="ECO:0000256" key="2">
    <source>
        <dbReference type="ARBA" id="ARBA00023125"/>
    </source>
</evidence>
<dbReference type="SMART" id="SM00347">
    <property type="entry name" value="HTH_MARR"/>
    <property type="match status" value="1"/>
</dbReference>
<evidence type="ECO:0000259" key="5">
    <source>
        <dbReference type="PROSITE" id="PS50995"/>
    </source>
</evidence>
<dbReference type="GO" id="GO:0003700">
    <property type="term" value="F:DNA-binding transcription factor activity"/>
    <property type="evidence" value="ECO:0007669"/>
    <property type="project" value="InterPro"/>
</dbReference>
<dbReference type="InterPro" id="IPR036388">
    <property type="entry name" value="WH-like_DNA-bd_sf"/>
</dbReference>
<dbReference type="InterPro" id="IPR023187">
    <property type="entry name" value="Tscrpt_reg_MarR-type_CS"/>
</dbReference>
<evidence type="ECO:0000313" key="6">
    <source>
        <dbReference type="EMBL" id="MCU7377393.1"/>
    </source>
</evidence>
<keyword evidence="1" id="KW-0805">Transcription regulation</keyword>
<evidence type="ECO:0000256" key="1">
    <source>
        <dbReference type="ARBA" id="ARBA00023015"/>
    </source>
</evidence>
<evidence type="ECO:0000256" key="4">
    <source>
        <dbReference type="SAM" id="MobiDB-lite"/>
    </source>
</evidence>
<proteinExistence type="predicted"/>
<keyword evidence="3" id="KW-0804">Transcription</keyword>
<feature type="region of interest" description="Disordered" evidence="4">
    <location>
        <begin position="143"/>
        <end position="174"/>
    </location>
</feature>
<protein>
    <submittedName>
        <fullName evidence="6">MarR family winged helix-turn-helix transcriptional regulator</fullName>
    </submittedName>
</protein>
<dbReference type="InterPro" id="IPR036390">
    <property type="entry name" value="WH_DNA-bd_sf"/>
</dbReference>
<keyword evidence="7" id="KW-1185">Reference proteome</keyword>
<evidence type="ECO:0000256" key="3">
    <source>
        <dbReference type="ARBA" id="ARBA00023163"/>
    </source>
</evidence>
<gene>
    <name evidence="6" type="ORF">OBO34_03375</name>
</gene>
<dbReference type="Gene3D" id="1.10.10.10">
    <property type="entry name" value="Winged helix-like DNA-binding domain superfamily/Winged helix DNA-binding domain"/>
    <property type="match status" value="1"/>
</dbReference>
<accession>A0A9J6QJU0</accession>